<name>A0A1G8FDA4_9NOCA</name>
<evidence type="ECO:0000313" key="9">
    <source>
        <dbReference type="EMBL" id="SDH79959.1"/>
    </source>
</evidence>
<dbReference type="Pfam" id="PF02687">
    <property type="entry name" value="FtsX"/>
    <property type="match status" value="2"/>
</dbReference>
<evidence type="ECO:0000256" key="3">
    <source>
        <dbReference type="ARBA" id="ARBA00022692"/>
    </source>
</evidence>
<reference evidence="9 10" key="1">
    <citation type="submission" date="2016-10" db="EMBL/GenBank/DDBJ databases">
        <authorList>
            <person name="de Groot N.N."/>
        </authorList>
    </citation>
    <scope>NUCLEOTIDE SEQUENCE [LARGE SCALE GENOMIC DNA]</scope>
    <source>
        <strain evidence="9 10">DSM 44892</strain>
    </source>
</reference>
<dbReference type="PANTHER" id="PTHR30572:SF4">
    <property type="entry name" value="ABC TRANSPORTER PERMEASE YTRF"/>
    <property type="match status" value="1"/>
</dbReference>
<dbReference type="PANTHER" id="PTHR30572">
    <property type="entry name" value="MEMBRANE COMPONENT OF TRANSPORTER-RELATED"/>
    <property type="match status" value="1"/>
</dbReference>
<evidence type="ECO:0000256" key="2">
    <source>
        <dbReference type="ARBA" id="ARBA00022475"/>
    </source>
</evidence>
<keyword evidence="3 7" id="KW-0812">Transmembrane</keyword>
<evidence type="ECO:0000313" key="10">
    <source>
        <dbReference type="Proteomes" id="UP000183263"/>
    </source>
</evidence>
<keyword evidence="5 7" id="KW-0472">Membrane</keyword>
<feature type="transmembrane region" description="Helical" evidence="7">
    <location>
        <begin position="250"/>
        <end position="275"/>
    </location>
</feature>
<keyword evidence="10" id="KW-1185">Reference proteome</keyword>
<protein>
    <submittedName>
        <fullName evidence="9">Putative ABC transport system permease protein</fullName>
    </submittedName>
</protein>
<dbReference type="InterPro" id="IPR050250">
    <property type="entry name" value="Macrolide_Exporter_MacB"/>
</dbReference>
<feature type="transmembrane region" description="Helical" evidence="7">
    <location>
        <begin position="302"/>
        <end position="328"/>
    </location>
</feature>
<evidence type="ECO:0000259" key="8">
    <source>
        <dbReference type="Pfam" id="PF02687"/>
    </source>
</evidence>
<feature type="domain" description="ABC3 transporter permease C-terminal" evidence="8">
    <location>
        <begin position="699"/>
        <end position="815"/>
    </location>
</feature>
<feature type="transmembrane region" description="Helical" evidence="7">
    <location>
        <begin position="340"/>
        <end position="362"/>
    </location>
</feature>
<dbReference type="RefSeq" id="WP_072736531.1">
    <property type="nucleotide sequence ID" value="NZ_CP048813.1"/>
</dbReference>
<dbReference type="GO" id="GO:0022857">
    <property type="term" value="F:transmembrane transporter activity"/>
    <property type="evidence" value="ECO:0007669"/>
    <property type="project" value="TreeGrafter"/>
</dbReference>
<organism evidence="9 10">
    <name type="scientific">Rhodococcus triatomae</name>
    <dbReference type="NCBI Taxonomy" id="300028"/>
    <lineage>
        <taxon>Bacteria</taxon>
        <taxon>Bacillati</taxon>
        <taxon>Actinomycetota</taxon>
        <taxon>Actinomycetes</taxon>
        <taxon>Mycobacteriales</taxon>
        <taxon>Nocardiaceae</taxon>
        <taxon>Rhodococcus</taxon>
    </lineage>
</organism>
<comment type="subcellular location">
    <subcellularLocation>
        <location evidence="1">Cell membrane</location>
        <topology evidence="1">Multi-pass membrane protein</topology>
    </subcellularLocation>
</comment>
<comment type="similarity">
    <text evidence="6">Belongs to the ABC-4 integral membrane protein family.</text>
</comment>
<feature type="transmembrane region" description="Helical" evidence="7">
    <location>
        <begin position="691"/>
        <end position="719"/>
    </location>
</feature>
<keyword evidence="2" id="KW-1003">Cell membrane</keyword>
<evidence type="ECO:0000256" key="5">
    <source>
        <dbReference type="ARBA" id="ARBA00023136"/>
    </source>
</evidence>
<dbReference type="OrthoDB" id="9780560at2"/>
<evidence type="ECO:0000256" key="1">
    <source>
        <dbReference type="ARBA" id="ARBA00004651"/>
    </source>
</evidence>
<feature type="transmembrane region" description="Helical" evidence="7">
    <location>
        <begin position="785"/>
        <end position="805"/>
    </location>
</feature>
<sequence>MKRLAIAQVRAHAGRYLASVLAVVIAVAFLVATAVLGATSRASVTESLAAQYAATDVVVGGDDTAALVGAEEVAALPGVAAVAEDVEAPVRVARTGADRAYGQAVSLAGENVLRWQRLESGRFPAAAGEVAVGSGHDIAVGTELTVLPASASAADPAGSTVRVVGVVDLSGTAQRLDGLTVYAPVDVVRDWSGGAAGHLRIAGDGSRSIPQLLDDVRAAVPDGTTVATGTEAADAAAGRFLGGADLLRNVLLAFGAIAAVVAVLVIANTFAVLLAARTRELALLRCVGATATQVRRSLRIEAAVVGVVASALGVLAGIGLAWAVTVLATTLDAPIPLSTLRVGGATVAAGVAVGILMTLIAASAPGRAATRVAPLAALHPAESTPESAHTSSARRIVGVLVLVAGVGATILGVRGENVLVACAGGLASFLGVVLLIQRIVPVLLGRTGSVLARIGGPVGALAAGNSRRHPRRTSATATALLIGIALTSTLVVGIGTVKAAAPSALDEQFPFDVGVSSVGDAGLPADLPEHLGEVDGVAAVAVLDAAEVTTGDGAVVAARGVEPSELARVARVDLTLPEPGRMVLADADIAELGTADGASLTVHGSAGERTLVVVRAAADQPPLLTVSDLRALADTVWTDSAWLRLDESLPDREQGAAVDRIGELAQELAPASEVTGVLRMRATMETILDTMLLVVGGLLSVAVLIALIGVGNTMALSVVERRRESGLLRALGLTRGGLRALLLWEAVLVSSVAAVLGVGFGLVFGVAGTASVFGTEHVALGAVPWLQLVAIVLAGGGCGLVASLLPAGRAAQTPPVAAIG</sequence>
<feature type="transmembrane region" description="Helical" evidence="7">
    <location>
        <begin position="418"/>
        <end position="436"/>
    </location>
</feature>
<gene>
    <name evidence="9" type="ORF">SAMN05444695_103246</name>
</gene>
<feature type="transmembrane region" description="Helical" evidence="7">
    <location>
        <begin position="477"/>
        <end position="497"/>
    </location>
</feature>
<proteinExistence type="inferred from homology"/>
<dbReference type="InterPro" id="IPR003838">
    <property type="entry name" value="ABC3_permease_C"/>
</dbReference>
<feature type="transmembrane region" description="Helical" evidence="7">
    <location>
        <begin position="396"/>
        <end position="412"/>
    </location>
</feature>
<dbReference type="GO" id="GO:0005886">
    <property type="term" value="C:plasma membrane"/>
    <property type="evidence" value="ECO:0007669"/>
    <property type="project" value="UniProtKB-SubCell"/>
</dbReference>
<evidence type="ECO:0000256" key="4">
    <source>
        <dbReference type="ARBA" id="ARBA00022989"/>
    </source>
</evidence>
<evidence type="ECO:0000256" key="6">
    <source>
        <dbReference type="ARBA" id="ARBA00038076"/>
    </source>
</evidence>
<keyword evidence="4 7" id="KW-1133">Transmembrane helix</keyword>
<evidence type="ECO:0000256" key="7">
    <source>
        <dbReference type="SAM" id="Phobius"/>
    </source>
</evidence>
<dbReference type="AlphaFoldDB" id="A0A1G8FDA4"/>
<accession>A0A1G8FDA4</accession>
<dbReference type="Proteomes" id="UP000183263">
    <property type="component" value="Unassembled WGS sequence"/>
</dbReference>
<dbReference type="EMBL" id="FNDN01000003">
    <property type="protein sequence ID" value="SDH79959.1"/>
    <property type="molecule type" value="Genomic_DNA"/>
</dbReference>
<feature type="transmembrane region" description="Helical" evidence="7">
    <location>
        <begin position="740"/>
        <end position="773"/>
    </location>
</feature>
<feature type="domain" description="ABC3 transporter permease C-terminal" evidence="8">
    <location>
        <begin position="253"/>
        <end position="371"/>
    </location>
</feature>